<sequence length="83" mass="9324">MASLCEGGNEPAGSLKAIKVDDNLEIIEEFDVVITRESVPHDEVDPSTGDSGEGDSSYVFSRSGEKWKKFWNNWIIRTADQYR</sequence>
<evidence type="ECO:0000313" key="2">
    <source>
        <dbReference type="EMBL" id="KAJ4446590.1"/>
    </source>
</evidence>
<name>A0ABQ8TJ42_PERAM</name>
<dbReference type="Proteomes" id="UP001148838">
    <property type="component" value="Unassembled WGS sequence"/>
</dbReference>
<comment type="caution">
    <text evidence="2">The sequence shown here is derived from an EMBL/GenBank/DDBJ whole genome shotgun (WGS) entry which is preliminary data.</text>
</comment>
<feature type="region of interest" description="Disordered" evidence="1">
    <location>
        <begin position="38"/>
        <end position="57"/>
    </location>
</feature>
<evidence type="ECO:0000256" key="1">
    <source>
        <dbReference type="SAM" id="MobiDB-lite"/>
    </source>
</evidence>
<gene>
    <name evidence="2" type="ORF">ANN_13287</name>
</gene>
<organism evidence="2 3">
    <name type="scientific">Periplaneta americana</name>
    <name type="common">American cockroach</name>
    <name type="synonym">Blatta americana</name>
    <dbReference type="NCBI Taxonomy" id="6978"/>
    <lineage>
        <taxon>Eukaryota</taxon>
        <taxon>Metazoa</taxon>
        <taxon>Ecdysozoa</taxon>
        <taxon>Arthropoda</taxon>
        <taxon>Hexapoda</taxon>
        <taxon>Insecta</taxon>
        <taxon>Pterygota</taxon>
        <taxon>Neoptera</taxon>
        <taxon>Polyneoptera</taxon>
        <taxon>Dictyoptera</taxon>
        <taxon>Blattodea</taxon>
        <taxon>Blattoidea</taxon>
        <taxon>Blattidae</taxon>
        <taxon>Blattinae</taxon>
        <taxon>Periplaneta</taxon>
    </lineage>
</organism>
<protein>
    <submittedName>
        <fullName evidence="2">Uncharacterized protein</fullName>
    </submittedName>
</protein>
<dbReference type="EMBL" id="JAJSOF020000009">
    <property type="protein sequence ID" value="KAJ4446590.1"/>
    <property type="molecule type" value="Genomic_DNA"/>
</dbReference>
<proteinExistence type="predicted"/>
<accession>A0ABQ8TJ42</accession>
<reference evidence="2 3" key="1">
    <citation type="journal article" date="2022" name="Allergy">
        <title>Genome assembly and annotation of Periplaneta americana reveal a comprehensive cockroach allergen profile.</title>
        <authorList>
            <person name="Wang L."/>
            <person name="Xiong Q."/>
            <person name="Saelim N."/>
            <person name="Wang L."/>
            <person name="Nong W."/>
            <person name="Wan A.T."/>
            <person name="Shi M."/>
            <person name="Liu X."/>
            <person name="Cao Q."/>
            <person name="Hui J.H.L."/>
            <person name="Sookrung N."/>
            <person name="Leung T.F."/>
            <person name="Tungtrongchitr A."/>
            <person name="Tsui S.K.W."/>
        </authorList>
    </citation>
    <scope>NUCLEOTIDE SEQUENCE [LARGE SCALE GENOMIC DNA]</scope>
    <source>
        <strain evidence="2">PWHHKU_190912</strain>
    </source>
</reference>
<keyword evidence="3" id="KW-1185">Reference proteome</keyword>
<evidence type="ECO:0000313" key="3">
    <source>
        <dbReference type="Proteomes" id="UP001148838"/>
    </source>
</evidence>